<proteinExistence type="predicted"/>
<dbReference type="AlphaFoldDB" id="A0A5A8CJB0"/>
<dbReference type="Proteomes" id="UP000323011">
    <property type="component" value="Unassembled WGS sequence"/>
</dbReference>
<feature type="compositionally biased region" description="Low complexity" evidence="2">
    <location>
        <begin position="421"/>
        <end position="439"/>
    </location>
</feature>
<feature type="compositionally biased region" description="Low complexity" evidence="2">
    <location>
        <begin position="169"/>
        <end position="180"/>
    </location>
</feature>
<feature type="region of interest" description="Disordered" evidence="2">
    <location>
        <begin position="314"/>
        <end position="335"/>
    </location>
</feature>
<gene>
    <name evidence="3" type="ORF">FNF29_03472</name>
</gene>
<dbReference type="EMBL" id="VLTN01000018">
    <property type="protein sequence ID" value="KAA0152948.1"/>
    <property type="molecule type" value="Genomic_DNA"/>
</dbReference>
<name>A0A5A8CJB0_CAFRO</name>
<organism evidence="3 4">
    <name type="scientific">Cafeteria roenbergensis</name>
    <name type="common">Marine flagellate</name>
    <dbReference type="NCBI Taxonomy" id="33653"/>
    <lineage>
        <taxon>Eukaryota</taxon>
        <taxon>Sar</taxon>
        <taxon>Stramenopiles</taxon>
        <taxon>Bigyra</taxon>
        <taxon>Opalozoa</taxon>
        <taxon>Bicosoecida</taxon>
        <taxon>Cafeteriaceae</taxon>
        <taxon>Cafeteria</taxon>
    </lineage>
</organism>
<sequence>MADRRQVEAEVEASLREEFQDAVRTWEERLQEEAGRREAALAEARELHGALDALHSAVSGGTALDAGVALVKAQSASEASDRHRAAAEAAKARAEAAEQRIALAERERDEHASRARVAEAALQAARDEVKALQAERDALKGDVERARAAAKAAASAWLEGHEDSPPPADGSSASVISVSDSDAEQQDGVARGPSSLQALEAACGSSAGLPAAALRADRAASKRSGGALSPADVRRWTYYYGVRSWAAASPEGRVALALLDETAGADGAAFAVFCARELRAGDGDHAPAHWGPHSSECDVENLPAFVEAVVDEAGLEAGAQRPDEEAYRRSRRAAEPDDSLMLAAHQVAAIGEQPDAQSGEDAANDADMAGPDDAEARALWGASGLVAFAGWKSEGDWGKDDQQVTKPHAATTAAAAAAVVQPAQSSASTPGSGNGAAPRAVRRGRVNVEAVAFQEDDSDEEDAFVAPAAALQAAAAMVRVGTALPRSLRQARARAAGEREAPSAAWLRRAADGTLAVMAAGLFPDYARALPASGGPVPALEAARAP</sequence>
<evidence type="ECO:0000256" key="2">
    <source>
        <dbReference type="SAM" id="MobiDB-lite"/>
    </source>
</evidence>
<feature type="coiled-coil region" evidence="1">
    <location>
        <begin position="16"/>
        <end position="47"/>
    </location>
</feature>
<accession>A0A5A8CJB0</accession>
<feature type="region of interest" description="Disordered" evidence="2">
    <location>
        <begin position="421"/>
        <end position="441"/>
    </location>
</feature>
<comment type="caution">
    <text evidence="3">The sequence shown here is derived from an EMBL/GenBank/DDBJ whole genome shotgun (WGS) entry which is preliminary data.</text>
</comment>
<evidence type="ECO:0000313" key="4">
    <source>
        <dbReference type="Proteomes" id="UP000323011"/>
    </source>
</evidence>
<reference evidence="3 4" key="1">
    <citation type="submission" date="2019-07" db="EMBL/GenBank/DDBJ databases">
        <title>Genomes of Cafeteria roenbergensis.</title>
        <authorList>
            <person name="Fischer M.G."/>
            <person name="Hackl T."/>
            <person name="Roman M."/>
        </authorList>
    </citation>
    <scope>NUCLEOTIDE SEQUENCE [LARGE SCALE GENOMIC DNA]</scope>
    <source>
        <strain evidence="3 4">BVI</strain>
    </source>
</reference>
<feature type="region of interest" description="Disordered" evidence="2">
    <location>
        <begin position="154"/>
        <end position="193"/>
    </location>
</feature>
<evidence type="ECO:0000256" key="1">
    <source>
        <dbReference type="SAM" id="Coils"/>
    </source>
</evidence>
<feature type="coiled-coil region" evidence="1">
    <location>
        <begin position="80"/>
        <end position="149"/>
    </location>
</feature>
<feature type="compositionally biased region" description="Basic and acidic residues" evidence="2">
    <location>
        <begin position="321"/>
        <end position="335"/>
    </location>
</feature>
<keyword evidence="4" id="KW-1185">Reference proteome</keyword>
<keyword evidence="1" id="KW-0175">Coiled coil</keyword>
<evidence type="ECO:0000313" key="3">
    <source>
        <dbReference type="EMBL" id="KAA0152948.1"/>
    </source>
</evidence>
<protein>
    <submittedName>
        <fullName evidence="3">Uncharacterized protein</fullName>
    </submittedName>
</protein>